<keyword evidence="2" id="KW-1185">Reference proteome</keyword>
<proteinExistence type="predicted"/>
<accession>A0ABY6K910</accession>
<gene>
    <name evidence="1" type="ORF">LAZ67_3002759</name>
</gene>
<evidence type="ECO:0000313" key="2">
    <source>
        <dbReference type="Proteomes" id="UP001235939"/>
    </source>
</evidence>
<name>A0ABY6K910_9ARAC</name>
<evidence type="ECO:0000313" key="1">
    <source>
        <dbReference type="EMBL" id="UYV65002.1"/>
    </source>
</evidence>
<protein>
    <submittedName>
        <fullName evidence="1">Uncharacterized protein</fullName>
    </submittedName>
</protein>
<dbReference type="Proteomes" id="UP001235939">
    <property type="component" value="Chromosome 03"/>
</dbReference>
<organism evidence="1 2">
    <name type="scientific">Cordylochernes scorpioides</name>
    <dbReference type="NCBI Taxonomy" id="51811"/>
    <lineage>
        <taxon>Eukaryota</taxon>
        <taxon>Metazoa</taxon>
        <taxon>Ecdysozoa</taxon>
        <taxon>Arthropoda</taxon>
        <taxon>Chelicerata</taxon>
        <taxon>Arachnida</taxon>
        <taxon>Pseudoscorpiones</taxon>
        <taxon>Cheliferoidea</taxon>
        <taxon>Chernetidae</taxon>
        <taxon>Cordylochernes</taxon>
    </lineage>
</organism>
<sequence>MTIHPDGTRTYRTLDGAAALHTQDREPCDCCDRDAWRHMRLFIGHDNNNNRKFTWTQRSSFKHPR</sequence>
<dbReference type="EMBL" id="CP092865">
    <property type="protein sequence ID" value="UYV65002.1"/>
    <property type="molecule type" value="Genomic_DNA"/>
</dbReference>
<reference evidence="1 2" key="1">
    <citation type="submission" date="2022-01" db="EMBL/GenBank/DDBJ databases">
        <title>A chromosomal length assembly of Cordylochernes scorpioides.</title>
        <authorList>
            <person name="Zeh D."/>
            <person name="Zeh J."/>
        </authorList>
    </citation>
    <scope>NUCLEOTIDE SEQUENCE [LARGE SCALE GENOMIC DNA]</scope>
    <source>
        <strain evidence="1">IN4F17</strain>
        <tissue evidence="1">Whole Body</tissue>
    </source>
</reference>